<evidence type="ECO:0000313" key="1">
    <source>
        <dbReference type="EMBL" id="MBM7584137.1"/>
    </source>
</evidence>
<comment type="caution">
    <text evidence="1">The sequence shown here is derived from an EMBL/GenBank/DDBJ whole genome shotgun (WGS) entry which is preliminary data.</text>
</comment>
<reference evidence="1 2" key="1">
    <citation type="submission" date="2021-01" db="EMBL/GenBank/DDBJ databases">
        <title>Genomic Encyclopedia of Type Strains, Phase IV (KMG-IV): sequencing the most valuable type-strain genomes for metagenomic binning, comparative biology and taxonomic classification.</title>
        <authorList>
            <person name="Goeker M."/>
        </authorList>
    </citation>
    <scope>NUCLEOTIDE SEQUENCE [LARGE SCALE GENOMIC DNA]</scope>
    <source>
        <strain evidence="1 2">DSM 24834</strain>
    </source>
</reference>
<proteinExistence type="predicted"/>
<gene>
    <name evidence="1" type="ORF">JOC86_000674</name>
</gene>
<name>A0ABS2N8E8_9BACI</name>
<dbReference type="Proteomes" id="UP001646157">
    <property type="component" value="Unassembled WGS sequence"/>
</dbReference>
<protein>
    <submittedName>
        <fullName evidence="1">Uncharacterized protein</fullName>
    </submittedName>
</protein>
<evidence type="ECO:0000313" key="2">
    <source>
        <dbReference type="Proteomes" id="UP001646157"/>
    </source>
</evidence>
<keyword evidence="2" id="KW-1185">Reference proteome</keyword>
<dbReference type="RefSeq" id="WP_205168326.1">
    <property type="nucleotide sequence ID" value="NZ_JAFBDZ010000001.1"/>
</dbReference>
<dbReference type="EMBL" id="JAFBDZ010000001">
    <property type="protein sequence ID" value="MBM7584137.1"/>
    <property type="molecule type" value="Genomic_DNA"/>
</dbReference>
<accession>A0ABS2N8E8</accession>
<sequence length="68" mass="8014">MNFYYRKLHIDTVKNSSFVKNGDNFAFNQKDLSMVNEGLGRMIGSHHYQFNNKTVVWDEEAKKNGNRE</sequence>
<organism evidence="1 2">
    <name type="scientific">Rossellomorea pakistanensis</name>
    <dbReference type="NCBI Taxonomy" id="992288"/>
    <lineage>
        <taxon>Bacteria</taxon>
        <taxon>Bacillati</taxon>
        <taxon>Bacillota</taxon>
        <taxon>Bacilli</taxon>
        <taxon>Bacillales</taxon>
        <taxon>Bacillaceae</taxon>
        <taxon>Rossellomorea</taxon>
    </lineage>
</organism>